<evidence type="ECO:0000259" key="11">
    <source>
        <dbReference type="PROSITE" id="PS51204"/>
    </source>
</evidence>
<feature type="compositionally biased region" description="Polar residues" evidence="9">
    <location>
        <begin position="114"/>
        <end position="129"/>
    </location>
</feature>
<dbReference type="SUPFAM" id="SSF46689">
    <property type="entry name" value="Homeodomain-like"/>
    <property type="match status" value="1"/>
</dbReference>
<feature type="compositionally biased region" description="Low complexity" evidence="9">
    <location>
        <begin position="137"/>
        <end position="158"/>
    </location>
</feature>
<organism evidence="12 13">
    <name type="scientific">Aspergillus pseudotamarii</name>
    <dbReference type="NCBI Taxonomy" id="132259"/>
    <lineage>
        <taxon>Eukaryota</taxon>
        <taxon>Fungi</taxon>
        <taxon>Dikarya</taxon>
        <taxon>Ascomycota</taxon>
        <taxon>Pezizomycotina</taxon>
        <taxon>Eurotiomycetes</taxon>
        <taxon>Eurotiomycetidae</taxon>
        <taxon>Eurotiales</taxon>
        <taxon>Aspergillaceae</taxon>
        <taxon>Aspergillus</taxon>
        <taxon>Aspergillus subgen. Circumdati</taxon>
    </lineage>
</organism>
<evidence type="ECO:0000256" key="1">
    <source>
        <dbReference type="ARBA" id="ARBA00004123"/>
    </source>
</evidence>
<comment type="similarity">
    <text evidence="2">Belongs to the EAF1 family.</text>
</comment>
<sequence length="1461" mass="160635">MLREELLRSKNDEIARCLLSRKRKLSELYFATVGFAGATENPSADSLYHQKEQAFLDANDLSKGRYFDEATLPPLPNYAEILSRKYQEAVQSRPEPSKASNAIPISPPAGVEASVSQAASDVGKQTSSPRPLPEQKPPGTVLQQQQQQEAQVPTQPAPGVTPEGLPGLDASTPVAALTESPAPEQKIISVVPGTPKSNQGHDSTEVSVSPSLAKPTPTAGVPSGPAEVSSGQKKPDERPSLVLSRVAHRNEQPLSPVSSAGPYSNNTPVPVAVSPETSPAEEGTRPTDKIAPSPKPEEPTQVAPILVPSTPDEQLRLEEAQSLRQSSLAAKKTIGDSGTDEPSTNEVLQESVAAPTGVQDSLKEEKVSVDIPLVPVSKRPDGVVESTEDNEVPASYQVEQVQPSNAVEPKALTPATSAPKKGTQTVSGPVQPERMTTRVSSGAIRHKSVSEILGEAPKPAVAQPDKTSATEKPAETTRAVSKASSDSAARLSFKDRKARERERSKLSTVVFPKQQQQQQLQDQADSMDLVRQHTGDLAKLNEERDYLFTLFQSKAYSPPRGTSLSTLLASAHKTLTTANHHLEYQEQMDCRTLRRIYQLQNANRWPLRQMKRSLEPPRQGTHWDVLLDHIKWMRTDFREERKWKIAAAKSCADWCAEYVNSQPEHRSLLRVHARTPVKLEKKVEPDTNMMSPPEEIGDEMLGMSHPTPDLVPSTEEDSVSEGYNDEPRHDLHDTVAPAAIFSLSSDEFTFSLDMTPAAQKLLDELPVYSPVGITPETNLPTFKEPPDAVWKTEILPVSKYASGKIAFLDDGPPRKRSRYDYSQYQSDPEQGMLDLPPEQTNVALFRPENKHIRDRIHPGHTFRPPTEYPMPSVGFFESRQSSQWTYAEDDELRRLVKEYSYNWSLISSCLTPSSQFTSGAERRTPWECFERWIGLEGLPADMSKTQYFRAYHQRLETAQRTVLAQQQAAQQQQQQQQQQQGNNNPQSLPPVRRRTTQPVRVDRRRSSKHLALLDAMRKLAKKRETMLQKQQHASQLASLRKVNEANQPKPPISTPAEFSRLKYERELKLQERQEQYRQQMIATQRANLAAQRAGQMPNQQPMMNAPGRTPNAMPQNPGTPSMPTNTPNGMPNGLPNGIPNGIPPGVGANQGRPHMQAMPGSGPVNSPMPPNPMAMKMMPQSGMQQTTTTRPGMPMQTTPDNTRVIREANRLQEQQRLLQSRQQQQNPQPQPQQPQQQFHNQQQFVGQGSHSPNMNVPNVNGTPNNPAMMTALQAGGGMQSPSFHNATPQGVSTPSPRMGQPNLLSSGVVPTISSLQNQIQRTHPGMPAEQVNKLATERLHQYQQQRMSQVAINAAAGNIGAAQANYPMSQDGNFQSPQNGMNGGPGIQMPQTQGYSPMMRVPQTAQQNRVGVGNSPAMNGAVPQPSRSATPQTQRSGSAQGGPIPTSNKSPNPPQAQTASS</sequence>
<evidence type="ECO:0000256" key="9">
    <source>
        <dbReference type="SAM" id="MobiDB-lite"/>
    </source>
</evidence>
<feature type="domain" description="Myb-like" evidence="10">
    <location>
        <begin position="876"/>
        <end position="936"/>
    </location>
</feature>
<dbReference type="Gene3D" id="1.10.10.60">
    <property type="entry name" value="Homeodomain-like"/>
    <property type="match status" value="1"/>
</dbReference>
<feature type="region of interest" description="Disordered" evidence="9">
    <location>
        <begin position="398"/>
        <end position="518"/>
    </location>
</feature>
<keyword evidence="6" id="KW-0539">Nucleus</keyword>
<evidence type="ECO:0000256" key="5">
    <source>
        <dbReference type="ARBA" id="ARBA00023204"/>
    </source>
</evidence>
<feature type="compositionally biased region" description="Polar residues" evidence="9">
    <location>
        <begin position="478"/>
        <end position="487"/>
    </location>
</feature>
<dbReference type="InterPro" id="IPR014012">
    <property type="entry name" value="HSA_dom"/>
</dbReference>
<dbReference type="PANTHER" id="PTHR46459">
    <property type="entry name" value="E1A-BINDING PROTEIN P400-RELATED"/>
    <property type="match status" value="1"/>
</dbReference>
<evidence type="ECO:0000256" key="2">
    <source>
        <dbReference type="ARBA" id="ARBA00008913"/>
    </source>
</evidence>
<feature type="compositionally biased region" description="Polar residues" evidence="9">
    <location>
        <begin position="1181"/>
        <end position="1199"/>
    </location>
</feature>
<dbReference type="PROSITE" id="PS51204">
    <property type="entry name" value="HSA"/>
    <property type="match status" value="1"/>
</dbReference>
<name>A0A5N6SSK9_ASPPS</name>
<evidence type="ECO:0000256" key="6">
    <source>
        <dbReference type="ARBA" id="ARBA00023242"/>
    </source>
</evidence>
<evidence type="ECO:0000256" key="7">
    <source>
        <dbReference type="ARBA" id="ARBA00025178"/>
    </source>
</evidence>
<dbReference type="SMART" id="SM00573">
    <property type="entry name" value="HSA"/>
    <property type="match status" value="1"/>
</dbReference>
<feature type="compositionally biased region" description="Basic and acidic residues" evidence="9">
    <location>
        <begin position="492"/>
        <end position="505"/>
    </location>
</feature>
<dbReference type="GO" id="GO:0035267">
    <property type="term" value="C:NuA4 histone acetyltransferase complex"/>
    <property type="evidence" value="ECO:0007669"/>
    <property type="project" value="TreeGrafter"/>
</dbReference>
<dbReference type="GO" id="GO:0006281">
    <property type="term" value="P:DNA repair"/>
    <property type="evidence" value="ECO:0007669"/>
    <property type="project" value="UniProtKB-KW"/>
</dbReference>
<evidence type="ECO:0000256" key="3">
    <source>
        <dbReference type="ARBA" id="ARBA00022763"/>
    </source>
</evidence>
<dbReference type="GO" id="GO:0005634">
    <property type="term" value="C:nucleus"/>
    <property type="evidence" value="ECO:0007669"/>
    <property type="project" value="UniProtKB-SubCell"/>
</dbReference>
<feature type="region of interest" description="Disordered" evidence="9">
    <location>
        <begin position="1180"/>
        <end position="1199"/>
    </location>
</feature>
<dbReference type="CDD" id="cd00167">
    <property type="entry name" value="SANT"/>
    <property type="match status" value="1"/>
</dbReference>
<feature type="region of interest" description="Disordered" evidence="9">
    <location>
        <begin position="966"/>
        <end position="1009"/>
    </location>
</feature>
<dbReference type="GO" id="GO:0006325">
    <property type="term" value="P:chromatin organization"/>
    <property type="evidence" value="ECO:0007669"/>
    <property type="project" value="UniProtKB-KW"/>
</dbReference>
<dbReference type="Proteomes" id="UP000325672">
    <property type="component" value="Unassembled WGS sequence"/>
</dbReference>
<feature type="region of interest" description="Disordered" evidence="9">
    <location>
        <begin position="1370"/>
        <end position="1461"/>
    </location>
</feature>
<dbReference type="GO" id="GO:0003682">
    <property type="term" value="F:chromatin binding"/>
    <property type="evidence" value="ECO:0007669"/>
    <property type="project" value="TreeGrafter"/>
</dbReference>
<evidence type="ECO:0000256" key="4">
    <source>
        <dbReference type="ARBA" id="ARBA00022853"/>
    </source>
</evidence>
<dbReference type="OrthoDB" id="5364245at2759"/>
<feature type="domain" description="HSA" evidence="11">
    <location>
        <begin position="610"/>
        <end position="692"/>
    </location>
</feature>
<dbReference type="Pfam" id="PF07529">
    <property type="entry name" value="HSA"/>
    <property type="match status" value="1"/>
</dbReference>
<feature type="compositionally biased region" description="Low complexity" evidence="9">
    <location>
        <begin position="1252"/>
        <end position="1266"/>
    </location>
</feature>
<gene>
    <name evidence="12" type="ORF">BDV38DRAFT_248338</name>
</gene>
<dbReference type="RefSeq" id="XP_031912882.1">
    <property type="nucleotide sequence ID" value="XM_032054719.1"/>
</dbReference>
<feature type="compositionally biased region" description="Polar residues" evidence="9">
    <location>
        <begin position="1425"/>
        <end position="1438"/>
    </location>
</feature>
<evidence type="ECO:0000313" key="12">
    <source>
        <dbReference type="EMBL" id="KAE8136819.1"/>
    </source>
</evidence>
<dbReference type="GeneID" id="43638929"/>
<keyword evidence="5" id="KW-0234">DNA repair</keyword>
<feature type="compositionally biased region" description="Low complexity" evidence="9">
    <location>
        <begin position="966"/>
        <end position="980"/>
    </location>
</feature>
<keyword evidence="4" id="KW-0156">Chromatin regulator</keyword>
<proteinExistence type="inferred from homology"/>
<dbReference type="EMBL" id="ML743581">
    <property type="protein sequence ID" value="KAE8136819.1"/>
    <property type="molecule type" value="Genomic_DNA"/>
</dbReference>
<feature type="region of interest" description="Disordered" evidence="9">
    <location>
        <begin position="89"/>
        <end position="364"/>
    </location>
</feature>
<evidence type="ECO:0000256" key="8">
    <source>
        <dbReference type="ARBA" id="ARBA00029670"/>
    </source>
</evidence>
<keyword evidence="3" id="KW-0227">DNA damage</keyword>
<evidence type="ECO:0000259" key="10">
    <source>
        <dbReference type="PROSITE" id="PS50090"/>
    </source>
</evidence>
<comment type="function">
    <text evidence="7">Component of the NuA4 histone acetyltransferase complex which is involved in transcriptional activation of selected genes principally by acetylation of nucleosomal histone H4 and H2A. The NuA4 complex is also involved in DNA repair.</text>
</comment>
<protein>
    <recommendedName>
        <fullName evidence="8">Vacuolar import and degradation protein 21</fullName>
    </recommendedName>
</protein>
<dbReference type="InterPro" id="IPR001005">
    <property type="entry name" value="SANT/Myb"/>
</dbReference>
<feature type="compositionally biased region" description="Polar residues" evidence="9">
    <location>
        <begin position="195"/>
        <end position="210"/>
    </location>
</feature>
<comment type="subcellular location">
    <subcellularLocation>
        <location evidence="1">Nucleus</location>
    </subcellularLocation>
</comment>
<keyword evidence="13" id="KW-1185">Reference proteome</keyword>
<dbReference type="PANTHER" id="PTHR46459:SF1">
    <property type="entry name" value="E1A-BINDING PROTEIN P400"/>
    <property type="match status" value="1"/>
</dbReference>
<evidence type="ECO:0000313" key="13">
    <source>
        <dbReference type="Proteomes" id="UP000325672"/>
    </source>
</evidence>
<reference evidence="12 13" key="1">
    <citation type="submission" date="2019-04" db="EMBL/GenBank/DDBJ databases">
        <title>Friends and foes A comparative genomics study of 23 Aspergillus species from section Flavi.</title>
        <authorList>
            <consortium name="DOE Joint Genome Institute"/>
            <person name="Kjaerbolling I."/>
            <person name="Vesth T."/>
            <person name="Frisvad J.C."/>
            <person name="Nybo J.L."/>
            <person name="Theobald S."/>
            <person name="Kildgaard S."/>
            <person name="Isbrandt T."/>
            <person name="Kuo A."/>
            <person name="Sato A."/>
            <person name="Lyhne E.K."/>
            <person name="Kogle M.E."/>
            <person name="Wiebenga A."/>
            <person name="Kun R.S."/>
            <person name="Lubbers R.J."/>
            <person name="Makela M.R."/>
            <person name="Barry K."/>
            <person name="Chovatia M."/>
            <person name="Clum A."/>
            <person name="Daum C."/>
            <person name="Haridas S."/>
            <person name="He G."/>
            <person name="LaButti K."/>
            <person name="Lipzen A."/>
            <person name="Mondo S."/>
            <person name="Riley R."/>
            <person name="Salamov A."/>
            <person name="Simmons B.A."/>
            <person name="Magnuson J.K."/>
            <person name="Henrissat B."/>
            <person name="Mortensen U.H."/>
            <person name="Larsen T.O."/>
            <person name="Devries R.P."/>
            <person name="Grigoriev I.V."/>
            <person name="Machida M."/>
            <person name="Baker S.E."/>
            <person name="Andersen M.R."/>
        </authorList>
    </citation>
    <scope>NUCLEOTIDE SEQUENCE [LARGE SCALE GENOMIC DNA]</scope>
    <source>
        <strain evidence="12 13">CBS 117625</strain>
    </source>
</reference>
<feature type="region of interest" description="Disordered" evidence="9">
    <location>
        <begin position="1215"/>
        <end position="1269"/>
    </location>
</feature>
<dbReference type="InterPro" id="IPR009057">
    <property type="entry name" value="Homeodomain-like_sf"/>
</dbReference>
<dbReference type="PROSITE" id="PS50090">
    <property type="entry name" value="MYB_LIKE"/>
    <property type="match status" value="1"/>
</dbReference>
<feature type="compositionally biased region" description="Polar residues" evidence="9">
    <location>
        <begin position="252"/>
        <end position="268"/>
    </location>
</feature>
<dbReference type="Pfam" id="PF13921">
    <property type="entry name" value="Myb_DNA-bind_6"/>
    <property type="match status" value="1"/>
</dbReference>
<accession>A0A5N6SSK9</accession>
<feature type="compositionally biased region" description="Polar residues" evidence="9">
    <location>
        <begin position="1445"/>
        <end position="1461"/>
    </location>
</feature>
<feature type="compositionally biased region" description="Polar residues" evidence="9">
    <location>
        <begin position="1370"/>
        <end position="1380"/>
    </location>
</feature>
<dbReference type="SMART" id="SM00717">
    <property type="entry name" value="SANT"/>
    <property type="match status" value="1"/>
</dbReference>
<feature type="compositionally biased region" description="Low complexity" evidence="9">
    <location>
        <begin position="1215"/>
        <end position="1243"/>
    </location>
</feature>